<keyword evidence="3" id="KW-1185">Reference proteome</keyword>
<protein>
    <submittedName>
        <fullName evidence="2">Putative site-specific integrase-resolvase</fullName>
    </submittedName>
</protein>
<dbReference type="SUPFAM" id="SSF46955">
    <property type="entry name" value="Putative DNA-binding domain"/>
    <property type="match status" value="1"/>
</dbReference>
<dbReference type="AlphaFoldDB" id="A0A7W8BVD2"/>
<proteinExistence type="predicted"/>
<dbReference type="InterPro" id="IPR041657">
    <property type="entry name" value="HTH_17"/>
</dbReference>
<sequence length="74" mass="8477">MQKKPKPPPKGWLWTEDAADYIGVAVTTLYRWRRDGYGPPSTQHGRRRYRYRIADLDAWTNGDTADSEPARAAA</sequence>
<name>A0A7W8BVD2_9ACTN</name>
<comment type="caution">
    <text evidence="2">The sequence shown here is derived from an EMBL/GenBank/DDBJ whole genome shotgun (WGS) entry which is preliminary data.</text>
</comment>
<accession>A0A7W8BVD2</accession>
<dbReference type="Pfam" id="PF12728">
    <property type="entry name" value="HTH_17"/>
    <property type="match status" value="1"/>
</dbReference>
<evidence type="ECO:0000313" key="3">
    <source>
        <dbReference type="Proteomes" id="UP000568022"/>
    </source>
</evidence>
<evidence type="ECO:0000259" key="1">
    <source>
        <dbReference type="Pfam" id="PF12728"/>
    </source>
</evidence>
<dbReference type="Gene3D" id="1.10.10.10">
    <property type="entry name" value="Winged helix-like DNA-binding domain superfamily/Winged helix DNA-binding domain"/>
    <property type="match status" value="1"/>
</dbReference>
<reference evidence="2 3" key="1">
    <citation type="submission" date="2020-08" db="EMBL/GenBank/DDBJ databases">
        <title>Genomic Encyclopedia of Type Strains, Phase III (KMG-III): the genomes of soil and plant-associated and newly described type strains.</title>
        <authorList>
            <person name="Whitman W."/>
        </authorList>
    </citation>
    <scope>NUCLEOTIDE SEQUENCE [LARGE SCALE GENOMIC DNA]</scope>
    <source>
        <strain evidence="2 3">CECT 3226</strain>
    </source>
</reference>
<organism evidence="2 3">
    <name type="scientific">Streptomyces griseoloalbus</name>
    <dbReference type="NCBI Taxonomy" id="67303"/>
    <lineage>
        <taxon>Bacteria</taxon>
        <taxon>Bacillati</taxon>
        <taxon>Actinomycetota</taxon>
        <taxon>Actinomycetes</taxon>
        <taxon>Kitasatosporales</taxon>
        <taxon>Streptomycetaceae</taxon>
        <taxon>Streptomyces</taxon>
    </lineage>
</organism>
<evidence type="ECO:0000313" key="2">
    <source>
        <dbReference type="EMBL" id="MBB5130251.1"/>
    </source>
</evidence>
<dbReference type="EMBL" id="JACHJE010000033">
    <property type="protein sequence ID" value="MBB5130251.1"/>
    <property type="molecule type" value="Genomic_DNA"/>
</dbReference>
<gene>
    <name evidence="2" type="ORF">FHS32_007048</name>
</gene>
<dbReference type="InterPro" id="IPR036388">
    <property type="entry name" value="WH-like_DNA-bd_sf"/>
</dbReference>
<dbReference type="InterPro" id="IPR009061">
    <property type="entry name" value="DNA-bd_dom_put_sf"/>
</dbReference>
<dbReference type="Proteomes" id="UP000568022">
    <property type="component" value="Unassembled WGS sequence"/>
</dbReference>
<feature type="domain" description="Helix-turn-helix" evidence="1">
    <location>
        <begin position="12"/>
        <end position="61"/>
    </location>
</feature>